<dbReference type="PANTHER" id="PTHR43772:SF2">
    <property type="entry name" value="PUTATIVE (AFU_ORTHOLOGUE AFUA_2G04480)-RELATED"/>
    <property type="match status" value="1"/>
</dbReference>
<dbReference type="Proteomes" id="UP000541810">
    <property type="component" value="Unassembled WGS sequence"/>
</dbReference>
<evidence type="ECO:0000256" key="2">
    <source>
        <dbReference type="ARBA" id="ARBA00023277"/>
    </source>
</evidence>
<dbReference type="EMBL" id="JACHGY010000001">
    <property type="protein sequence ID" value="MBB6429028.1"/>
    <property type="molecule type" value="Genomic_DNA"/>
</dbReference>
<protein>
    <submittedName>
        <fullName evidence="3">Putative GH43/DUF377 family glycosyl hydrolase</fullName>
    </submittedName>
</protein>
<name>A0A7X0H4N8_9BACT</name>
<evidence type="ECO:0000313" key="4">
    <source>
        <dbReference type="Proteomes" id="UP000541810"/>
    </source>
</evidence>
<dbReference type="PANTHER" id="PTHR43772">
    <property type="entry name" value="ENDO-1,4-BETA-XYLANASE"/>
    <property type="match status" value="1"/>
</dbReference>
<keyword evidence="2" id="KW-0119">Carbohydrate metabolism</keyword>
<evidence type="ECO:0000313" key="3">
    <source>
        <dbReference type="EMBL" id="MBB6429028.1"/>
    </source>
</evidence>
<comment type="caution">
    <text evidence="3">The sequence shown here is derived from an EMBL/GenBank/DDBJ whole genome shotgun (WGS) entry which is preliminary data.</text>
</comment>
<keyword evidence="1" id="KW-0858">Xylan degradation</keyword>
<dbReference type="GO" id="GO:0045493">
    <property type="term" value="P:xylan catabolic process"/>
    <property type="evidence" value="ECO:0007669"/>
    <property type="project" value="UniProtKB-KW"/>
</dbReference>
<keyword evidence="3" id="KW-0378">Hydrolase</keyword>
<dbReference type="Gene3D" id="2.115.10.20">
    <property type="entry name" value="Glycosyl hydrolase domain, family 43"/>
    <property type="match status" value="1"/>
</dbReference>
<sequence>MKTTSTSPGRLSAGQRLHPLPRHAKFIDEGFYIWGASVVRTDDGTYHMLYARWRRELGHDAWVTDSEIAYATADNPLGPYTHQHVALPPRGDGHWDGLCTHNPTVCEFNGKYYLYHMGTHGQDLPDPQQKYWDFRNNQRIGVAVADHPAGPWERFDEPLIECHPGQHAGVCCANPSVVQRPDGKFLMIYKAVGDQNPAPKFGPVVHVAAIADAPTGPFITLPKAIFTVPGVDFPAEDPFVWVQDGSYHAIVKDMNGSFTPHGMSLVAFTSPDGLDWSPAEEPFITTPQVAWNDGEVQPLDHLERPQIYLEDGQPKVLFCAADTGAERSHSFNLHIPLG</sequence>
<dbReference type="AlphaFoldDB" id="A0A7X0H4N8"/>
<dbReference type="GO" id="GO:0016787">
    <property type="term" value="F:hydrolase activity"/>
    <property type="evidence" value="ECO:0007669"/>
    <property type="project" value="UniProtKB-KW"/>
</dbReference>
<keyword evidence="1" id="KW-0624">Polysaccharide degradation</keyword>
<proteinExistence type="predicted"/>
<accession>A0A7X0H4N8</accession>
<evidence type="ECO:0000256" key="1">
    <source>
        <dbReference type="ARBA" id="ARBA00022651"/>
    </source>
</evidence>
<organism evidence="3 4">
    <name type="scientific">Algisphaera agarilytica</name>
    <dbReference type="NCBI Taxonomy" id="1385975"/>
    <lineage>
        <taxon>Bacteria</taxon>
        <taxon>Pseudomonadati</taxon>
        <taxon>Planctomycetota</taxon>
        <taxon>Phycisphaerae</taxon>
        <taxon>Phycisphaerales</taxon>
        <taxon>Phycisphaeraceae</taxon>
        <taxon>Algisphaera</taxon>
    </lineage>
</organism>
<dbReference type="CDD" id="cd08994">
    <property type="entry name" value="GH43_62_32_68_117_130-like"/>
    <property type="match status" value="1"/>
</dbReference>
<dbReference type="InterPro" id="IPR052176">
    <property type="entry name" value="Glycosyl_Hydrlase_43_Enz"/>
</dbReference>
<reference evidence="3 4" key="1">
    <citation type="submission" date="2020-08" db="EMBL/GenBank/DDBJ databases">
        <title>Genomic Encyclopedia of Type Strains, Phase IV (KMG-IV): sequencing the most valuable type-strain genomes for metagenomic binning, comparative biology and taxonomic classification.</title>
        <authorList>
            <person name="Goeker M."/>
        </authorList>
    </citation>
    <scope>NUCLEOTIDE SEQUENCE [LARGE SCALE GENOMIC DNA]</scope>
    <source>
        <strain evidence="3 4">DSM 103725</strain>
    </source>
</reference>
<dbReference type="InterPro" id="IPR023296">
    <property type="entry name" value="Glyco_hydro_beta-prop_sf"/>
</dbReference>
<dbReference type="SUPFAM" id="SSF75005">
    <property type="entry name" value="Arabinanase/levansucrase/invertase"/>
    <property type="match status" value="2"/>
</dbReference>
<dbReference type="RefSeq" id="WP_184676629.1">
    <property type="nucleotide sequence ID" value="NZ_JACHGY010000001.1"/>
</dbReference>
<gene>
    <name evidence="3" type="ORF">HNQ40_000834</name>
</gene>
<keyword evidence="4" id="KW-1185">Reference proteome</keyword>